<feature type="domain" description="PAS" evidence="9">
    <location>
        <begin position="603"/>
        <end position="652"/>
    </location>
</feature>
<evidence type="ECO:0000256" key="5">
    <source>
        <dbReference type="ARBA" id="ARBA00022777"/>
    </source>
</evidence>
<dbReference type="CDD" id="cd18161">
    <property type="entry name" value="REC_hyHK_blue-like"/>
    <property type="match status" value="1"/>
</dbReference>
<evidence type="ECO:0000259" key="9">
    <source>
        <dbReference type="PROSITE" id="PS50112"/>
    </source>
</evidence>
<evidence type="ECO:0000313" key="12">
    <source>
        <dbReference type="Proteomes" id="UP000321250"/>
    </source>
</evidence>
<evidence type="ECO:0000256" key="2">
    <source>
        <dbReference type="ARBA" id="ARBA00012438"/>
    </source>
</evidence>
<dbReference type="SUPFAM" id="SSF55874">
    <property type="entry name" value="ATPase domain of HSP90 chaperone/DNA topoisomerase II/histidine kinase"/>
    <property type="match status" value="1"/>
</dbReference>
<dbReference type="PROSITE" id="PS50110">
    <property type="entry name" value="RESPONSE_REGULATORY"/>
    <property type="match status" value="1"/>
</dbReference>
<dbReference type="InterPro" id="IPR004358">
    <property type="entry name" value="Sig_transdc_His_kin-like_C"/>
</dbReference>
<dbReference type="Gene3D" id="3.40.50.2300">
    <property type="match status" value="1"/>
</dbReference>
<dbReference type="InterPro" id="IPR003018">
    <property type="entry name" value="GAF"/>
</dbReference>
<dbReference type="Gene3D" id="2.10.70.100">
    <property type="match status" value="1"/>
</dbReference>
<dbReference type="Pfam" id="PF00072">
    <property type="entry name" value="Response_reg"/>
    <property type="match status" value="1"/>
</dbReference>
<dbReference type="Gene3D" id="1.10.287.130">
    <property type="match status" value="1"/>
</dbReference>
<evidence type="ECO:0000259" key="7">
    <source>
        <dbReference type="PROSITE" id="PS50109"/>
    </source>
</evidence>
<dbReference type="SUPFAM" id="SSF52172">
    <property type="entry name" value="CheY-like"/>
    <property type="match status" value="1"/>
</dbReference>
<dbReference type="InterPro" id="IPR000014">
    <property type="entry name" value="PAS"/>
</dbReference>
<accession>A0A5C6UBU3</accession>
<dbReference type="InterPro" id="IPR003661">
    <property type="entry name" value="HisK_dim/P_dom"/>
</dbReference>
<feature type="domain" description="PAS" evidence="9">
    <location>
        <begin position="442"/>
        <end position="514"/>
    </location>
</feature>
<dbReference type="SMART" id="SM00388">
    <property type="entry name" value="HisKA"/>
    <property type="match status" value="1"/>
</dbReference>
<dbReference type="InterPro" id="IPR036890">
    <property type="entry name" value="HATPase_C_sf"/>
</dbReference>
<dbReference type="Pfam" id="PF13188">
    <property type="entry name" value="PAS_8"/>
    <property type="match status" value="1"/>
</dbReference>
<dbReference type="Gene3D" id="3.30.450.20">
    <property type="entry name" value="PAS domain"/>
    <property type="match status" value="4"/>
</dbReference>
<dbReference type="EMBL" id="VOQR01000001">
    <property type="protein sequence ID" value="TXC69910.1"/>
    <property type="molecule type" value="Genomic_DNA"/>
</dbReference>
<evidence type="ECO:0000259" key="10">
    <source>
        <dbReference type="PROSITE" id="PS50113"/>
    </source>
</evidence>
<dbReference type="SUPFAM" id="SSF55785">
    <property type="entry name" value="PYP-like sensor domain (PAS domain)"/>
    <property type="match status" value="4"/>
</dbReference>
<dbReference type="CDD" id="cd00130">
    <property type="entry name" value="PAS"/>
    <property type="match status" value="2"/>
</dbReference>
<comment type="catalytic activity">
    <reaction evidence="1">
        <text>ATP + protein L-histidine = ADP + protein N-phospho-L-histidine.</text>
        <dbReference type="EC" id="2.7.13.3"/>
    </reaction>
</comment>
<keyword evidence="3 6" id="KW-0597">Phosphoprotein</keyword>
<dbReference type="InterPro" id="IPR001610">
    <property type="entry name" value="PAC"/>
</dbReference>
<evidence type="ECO:0000256" key="3">
    <source>
        <dbReference type="ARBA" id="ARBA00022553"/>
    </source>
</evidence>
<dbReference type="AlphaFoldDB" id="A0A5C6UBU3"/>
<dbReference type="InterPro" id="IPR052162">
    <property type="entry name" value="Sensor_kinase/Photoreceptor"/>
</dbReference>
<dbReference type="Pfam" id="PF01590">
    <property type="entry name" value="GAF"/>
    <property type="match status" value="1"/>
</dbReference>
<dbReference type="PROSITE" id="PS50112">
    <property type="entry name" value="PAS"/>
    <property type="match status" value="2"/>
</dbReference>
<dbReference type="InterPro" id="IPR036097">
    <property type="entry name" value="HisK_dim/P_sf"/>
</dbReference>
<dbReference type="InterPro" id="IPR001789">
    <property type="entry name" value="Sig_transdc_resp-reg_receiver"/>
</dbReference>
<dbReference type="Pfam" id="PF00512">
    <property type="entry name" value="HisKA"/>
    <property type="match status" value="1"/>
</dbReference>
<dbReference type="SMART" id="SM00086">
    <property type="entry name" value="PAC"/>
    <property type="match status" value="4"/>
</dbReference>
<gene>
    <name evidence="11" type="ORF">FSB78_02250</name>
</gene>
<dbReference type="CDD" id="cd16919">
    <property type="entry name" value="HATPase_CckA-like"/>
    <property type="match status" value="1"/>
</dbReference>
<comment type="caution">
    <text evidence="11">The sequence shown here is derived from an EMBL/GenBank/DDBJ whole genome shotgun (WGS) entry which is preliminary data.</text>
</comment>
<dbReference type="OrthoDB" id="9796100at2"/>
<dbReference type="SUPFAM" id="SSF55781">
    <property type="entry name" value="GAF domain-like"/>
    <property type="match status" value="1"/>
</dbReference>
<feature type="domain" description="Histidine kinase" evidence="7">
    <location>
        <begin position="721"/>
        <end position="947"/>
    </location>
</feature>
<dbReference type="NCBIfam" id="TIGR00229">
    <property type="entry name" value="sensory_box"/>
    <property type="match status" value="2"/>
</dbReference>
<evidence type="ECO:0000256" key="4">
    <source>
        <dbReference type="ARBA" id="ARBA00022679"/>
    </source>
</evidence>
<keyword evidence="4" id="KW-0808">Transferase</keyword>
<dbReference type="SUPFAM" id="SSF47384">
    <property type="entry name" value="Homodimeric domain of signal transducing histidine kinase"/>
    <property type="match status" value="1"/>
</dbReference>
<dbReference type="Pfam" id="PF08447">
    <property type="entry name" value="PAS_3"/>
    <property type="match status" value="3"/>
</dbReference>
<dbReference type="PANTHER" id="PTHR43304">
    <property type="entry name" value="PHYTOCHROME-LIKE PROTEIN CPH1"/>
    <property type="match status" value="1"/>
</dbReference>
<dbReference type="Gene3D" id="3.30.565.10">
    <property type="entry name" value="Histidine kinase-like ATPase, C-terminal domain"/>
    <property type="match status" value="1"/>
</dbReference>
<keyword evidence="12" id="KW-1185">Reference proteome</keyword>
<dbReference type="InterPro" id="IPR005467">
    <property type="entry name" value="His_kinase_dom"/>
</dbReference>
<evidence type="ECO:0000313" key="11">
    <source>
        <dbReference type="EMBL" id="TXC69910.1"/>
    </source>
</evidence>
<dbReference type="Proteomes" id="UP000321250">
    <property type="component" value="Unassembled WGS sequence"/>
</dbReference>
<dbReference type="Pfam" id="PF02518">
    <property type="entry name" value="HATPase_c"/>
    <property type="match status" value="1"/>
</dbReference>
<proteinExistence type="predicted"/>
<dbReference type="PRINTS" id="PR00344">
    <property type="entry name" value="BCTRLSENSOR"/>
</dbReference>
<dbReference type="SMART" id="SM00065">
    <property type="entry name" value="GAF"/>
    <property type="match status" value="1"/>
</dbReference>
<dbReference type="InterPro" id="IPR000700">
    <property type="entry name" value="PAS-assoc_C"/>
</dbReference>
<keyword evidence="5" id="KW-0418">Kinase</keyword>
<dbReference type="InterPro" id="IPR035965">
    <property type="entry name" value="PAS-like_dom_sf"/>
</dbReference>
<dbReference type="GO" id="GO:0000155">
    <property type="term" value="F:phosphorelay sensor kinase activity"/>
    <property type="evidence" value="ECO:0007669"/>
    <property type="project" value="InterPro"/>
</dbReference>
<sequence>MPRSHLLDRDQLLARQAFQLRLVDTLRHLDRAEDIMRAAAEALGRYLGVARCGYGEIAEDGAVIHVTGDWTPDPSATANGETHALGAFAAPLFAELLQGRTVVVEDCCNDPRTSDRAAEWAEIQTRTMVVFPLSRHGALVAIFYVHDPEPRFWDHAEIALVEDVALRTADAVERVRAEAASKESEGRYRSLFNSIDAGFCVVEMRFAADGTAEDYRFIEVNDGFVDYTGLVGATGRWVRELIPAHEQYWFDRFGAVARTGEHVRFEDYAGGLDRRWYDVHAYRVGAPELHHVAVLFTDITERRRAEIALQQSREELELATRAARLGRFDYRPQTGTLTWDDRCRELFGLPPGVPVDYEGSFLSRVHPDDRAATQAAVDMALDPDGPRGFDIEYRVIAGGEGIERHLLAHGIVFFDGRLPIRMIGTVFDLTRDRQAQAALVETGERLRLAGRATNDAIWDWDLRRDQVLWNEALERSYGHVASDVEPTGAWWIGQIHPDDRARVDASIHALIDGDGSDWTDEYRFARADGSYADILDRGYVIRDASGAAIRMIGAMLDQSARKAVERQLRAVNERLAETVETATADRNRLWDLSGDIMLRATFDGTIVAANPAWTAMLGWDLASILQRPLFDLLHPDDRHTTAKAAAGLARGETIGRIDNRYRHRDGSYRWISWAARPGDGLINAVGRDITEEKEREVRLARAEDALRQAQKMEAVGQLTGGIAHDFNNMLTGIIGGLDMIRRNLPEARPEKVDRYLSAASVSAQRAAGLTQRLLAFSRRQSLDVVAVDLGQLVDGMEDLLRRTLGETIEMEVLGGRDLWRAKTDANQLESALLNLAINARDAMPDGGRLTIETSNAHLDAAYTDGVDEELEPGDYLVVAVSDTGTGMSEAVIAKAFDPFFTTKPIGQGTGLGLSMIYGFAHQSGGHVRIRSEEGKGTTITLYLPRFRGSADAATAVDRYEPLPRARGESVLVVEDDSAVRMLIVDVLDGLGYRVIEAWDGPAALPILASDTRIDLLVSDVGLPGMSGREVAEIARQYRPRLKVLFVTGYAEQAAVRGEFLGDDMEMITKPFPIDLLAARISALIGGG</sequence>
<dbReference type="InterPro" id="IPR029016">
    <property type="entry name" value="GAF-like_dom_sf"/>
</dbReference>
<feature type="domain" description="Response regulatory" evidence="8">
    <location>
        <begin position="969"/>
        <end position="1084"/>
    </location>
</feature>
<dbReference type="CDD" id="cd00082">
    <property type="entry name" value="HisKA"/>
    <property type="match status" value="1"/>
</dbReference>
<dbReference type="PROSITE" id="PS50113">
    <property type="entry name" value="PAC"/>
    <property type="match status" value="1"/>
</dbReference>
<dbReference type="Gene3D" id="3.30.450.40">
    <property type="match status" value="1"/>
</dbReference>
<dbReference type="InterPro" id="IPR013655">
    <property type="entry name" value="PAS_fold_3"/>
</dbReference>
<dbReference type="PROSITE" id="PS50109">
    <property type="entry name" value="HIS_KIN"/>
    <property type="match status" value="1"/>
</dbReference>
<dbReference type="EC" id="2.7.13.3" evidence="2"/>
<dbReference type="InterPro" id="IPR003594">
    <property type="entry name" value="HATPase_dom"/>
</dbReference>
<dbReference type="SMART" id="SM00448">
    <property type="entry name" value="REC"/>
    <property type="match status" value="1"/>
</dbReference>
<dbReference type="InterPro" id="IPR011006">
    <property type="entry name" value="CheY-like_superfamily"/>
</dbReference>
<organism evidence="11 12">
    <name type="scientific">Sphingomonas ginsenosidivorax</name>
    <dbReference type="NCBI Taxonomy" id="862135"/>
    <lineage>
        <taxon>Bacteria</taxon>
        <taxon>Pseudomonadati</taxon>
        <taxon>Pseudomonadota</taxon>
        <taxon>Alphaproteobacteria</taxon>
        <taxon>Sphingomonadales</taxon>
        <taxon>Sphingomonadaceae</taxon>
        <taxon>Sphingomonas</taxon>
    </lineage>
</organism>
<evidence type="ECO:0000256" key="6">
    <source>
        <dbReference type="PROSITE-ProRule" id="PRU00169"/>
    </source>
</evidence>
<dbReference type="RefSeq" id="WP_147079620.1">
    <property type="nucleotide sequence ID" value="NZ_VOQR01000001.1"/>
</dbReference>
<dbReference type="SMART" id="SM00091">
    <property type="entry name" value="PAS"/>
    <property type="match status" value="3"/>
</dbReference>
<feature type="domain" description="PAC" evidence="10">
    <location>
        <begin position="518"/>
        <end position="570"/>
    </location>
</feature>
<evidence type="ECO:0000259" key="8">
    <source>
        <dbReference type="PROSITE" id="PS50110"/>
    </source>
</evidence>
<feature type="modified residue" description="4-aspartylphosphate" evidence="6">
    <location>
        <position position="1019"/>
    </location>
</feature>
<evidence type="ECO:0000256" key="1">
    <source>
        <dbReference type="ARBA" id="ARBA00000085"/>
    </source>
</evidence>
<dbReference type="SMART" id="SM00387">
    <property type="entry name" value="HATPase_c"/>
    <property type="match status" value="1"/>
</dbReference>
<reference evidence="11 12" key="1">
    <citation type="journal article" date="2013" name="Antonie Van Leeuwenhoek">
        <title>Sphingomonas ginsenosidivorax sp. nov., with the ability to transform ginsenosides.</title>
        <authorList>
            <person name="Jin X.F."/>
            <person name="Kim J.K."/>
            <person name="Liu Q.M."/>
            <person name="Kang M.S."/>
            <person name="He D."/>
            <person name="Jin F.X."/>
            <person name="Kim S.C."/>
            <person name="Im W.T."/>
        </authorList>
    </citation>
    <scope>NUCLEOTIDE SEQUENCE [LARGE SCALE GENOMIC DNA]</scope>
    <source>
        <strain evidence="11 12">KHI67</strain>
    </source>
</reference>
<dbReference type="PANTHER" id="PTHR43304:SF1">
    <property type="entry name" value="PAC DOMAIN-CONTAINING PROTEIN"/>
    <property type="match status" value="1"/>
</dbReference>
<protein>
    <recommendedName>
        <fullName evidence="2">histidine kinase</fullName>
        <ecNumber evidence="2">2.7.13.3</ecNumber>
    </recommendedName>
</protein>
<name>A0A5C6UBU3_9SPHN</name>